<proteinExistence type="inferred from homology"/>
<dbReference type="InterPro" id="IPR031316">
    <property type="entry name" value="FlgM_C"/>
</dbReference>
<evidence type="ECO:0000256" key="5">
    <source>
        <dbReference type="ARBA" id="ARBA00023015"/>
    </source>
</evidence>
<gene>
    <name evidence="10" type="ORF">ABB26_08425</name>
</gene>
<evidence type="ECO:0000256" key="4">
    <source>
        <dbReference type="ARBA" id="ARBA00022795"/>
    </source>
</evidence>
<keyword evidence="6" id="KW-0804">Transcription</keyword>
<dbReference type="InterPro" id="IPR035890">
    <property type="entry name" value="Anti-sigma-28_factor_FlgM_sf"/>
</dbReference>
<keyword evidence="10" id="KW-0966">Cell projection</keyword>
<feature type="domain" description="Anti-sigma-28 factor FlgM C-terminal" evidence="9">
    <location>
        <begin position="39"/>
        <end position="93"/>
    </location>
</feature>
<keyword evidence="3" id="KW-0678">Repressor</keyword>
<comment type="caution">
    <text evidence="10">The sequence shown here is derived from an EMBL/GenBank/DDBJ whole genome shotgun (WGS) entry which is preliminary data.</text>
</comment>
<evidence type="ECO:0000256" key="7">
    <source>
        <dbReference type="ARBA" id="ARBA00024739"/>
    </source>
</evidence>
<dbReference type="STRING" id="405444.ABB26_08425"/>
<evidence type="ECO:0000256" key="3">
    <source>
        <dbReference type="ARBA" id="ARBA00022491"/>
    </source>
</evidence>
<evidence type="ECO:0000259" key="9">
    <source>
        <dbReference type="Pfam" id="PF04316"/>
    </source>
</evidence>
<organism evidence="10 11">
    <name type="scientific">Stenotrophomonas humi</name>
    <dbReference type="NCBI Taxonomy" id="405444"/>
    <lineage>
        <taxon>Bacteria</taxon>
        <taxon>Pseudomonadati</taxon>
        <taxon>Pseudomonadota</taxon>
        <taxon>Gammaproteobacteria</taxon>
        <taxon>Lysobacterales</taxon>
        <taxon>Lysobacteraceae</taxon>
        <taxon>Stenotrophomonas</taxon>
    </lineage>
</organism>
<dbReference type="InterPro" id="IPR007412">
    <property type="entry name" value="FlgM"/>
</dbReference>
<dbReference type="RefSeq" id="WP_057633229.1">
    <property type="nucleotide sequence ID" value="NZ_LDJI01000014.1"/>
</dbReference>
<comment type="similarity">
    <text evidence="1">Belongs to the FlgM family.</text>
</comment>
<dbReference type="EMBL" id="LDJI01000014">
    <property type="protein sequence ID" value="KRG64345.1"/>
    <property type="molecule type" value="Genomic_DNA"/>
</dbReference>
<evidence type="ECO:0000313" key="11">
    <source>
        <dbReference type="Proteomes" id="UP000050864"/>
    </source>
</evidence>
<reference evidence="10 11" key="1">
    <citation type="submission" date="2015-05" db="EMBL/GenBank/DDBJ databases">
        <title>Genome sequencing and analysis of members of genus Stenotrophomonas.</title>
        <authorList>
            <person name="Patil P.P."/>
            <person name="Midha S."/>
            <person name="Patil P.B."/>
        </authorList>
    </citation>
    <scope>NUCLEOTIDE SEQUENCE [LARGE SCALE GENOMIC DNA]</scope>
    <source>
        <strain evidence="10 11">DSM 18929</strain>
    </source>
</reference>
<dbReference type="Pfam" id="PF04316">
    <property type="entry name" value="FlgM"/>
    <property type="match status" value="1"/>
</dbReference>
<dbReference type="AlphaFoldDB" id="A0A0R0C3L9"/>
<sequence length="100" mass="10636">MSQKIDGGIAAAAQLRSVAVNTKVAPAGEAKTQAVQSVDSVRLTDEATQLQAMQRELSTAPAVDMARVQAVREALENGSYRINPDAIASRMLDLDQQLRG</sequence>
<protein>
    <recommendedName>
        <fullName evidence="2">Negative regulator of flagellin synthesis</fullName>
    </recommendedName>
    <alternativeName>
        <fullName evidence="8">Anti-sigma-28 factor</fullName>
    </alternativeName>
</protein>
<name>A0A0R0C3L9_9GAMM</name>
<keyword evidence="10" id="KW-0282">Flagellum</keyword>
<evidence type="ECO:0000256" key="6">
    <source>
        <dbReference type="ARBA" id="ARBA00023163"/>
    </source>
</evidence>
<dbReference type="GO" id="GO:0044781">
    <property type="term" value="P:bacterial-type flagellum organization"/>
    <property type="evidence" value="ECO:0007669"/>
    <property type="project" value="UniProtKB-KW"/>
</dbReference>
<evidence type="ECO:0000256" key="2">
    <source>
        <dbReference type="ARBA" id="ARBA00017823"/>
    </source>
</evidence>
<dbReference type="OrthoDB" id="7063735at2"/>
<dbReference type="PATRIC" id="fig|405444.3.peg.685"/>
<accession>A0A0R0C3L9</accession>
<keyword evidence="10" id="KW-0969">Cilium</keyword>
<evidence type="ECO:0000256" key="1">
    <source>
        <dbReference type="ARBA" id="ARBA00005322"/>
    </source>
</evidence>
<keyword evidence="11" id="KW-1185">Reference proteome</keyword>
<keyword evidence="5" id="KW-0805">Transcription regulation</keyword>
<dbReference type="SUPFAM" id="SSF101498">
    <property type="entry name" value="Anti-sigma factor FlgM"/>
    <property type="match status" value="1"/>
</dbReference>
<evidence type="ECO:0000313" key="10">
    <source>
        <dbReference type="EMBL" id="KRG64345.1"/>
    </source>
</evidence>
<dbReference type="NCBIfam" id="TIGR03824">
    <property type="entry name" value="FlgM_jcvi"/>
    <property type="match status" value="1"/>
</dbReference>
<dbReference type="GO" id="GO:0045892">
    <property type="term" value="P:negative regulation of DNA-templated transcription"/>
    <property type="evidence" value="ECO:0007669"/>
    <property type="project" value="InterPro"/>
</dbReference>
<dbReference type="Proteomes" id="UP000050864">
    <property type="component" value="Unassembled WGS sequence"/>
</dbReference>
<keyword evidence="4" id="KW-1005">Bacterial flagellum biogenesis</keyword>
<comment type="function">
    <text evidence="7">Responsible for the coupling of flagellin expression to flagellar assembly by preventing expression of the flagellin genes when a component of the middle class of proteins is defective. It negatively regulates flagellar genes by inhibiting the activity of FliA by directly binding to FliA.</text>
</comment>
<evidence type="ECO:0000256" key="8">
    <source>
        <dbReference type="ARBA" id="ARBA00030117"/>
    </source>
</evidence>